<evidence type="ECO:0000313" key="7">
    <source>
        <dbReference type="EMBL" id="AIJ45701.1"/>
    </source>
</evidence>
<evidence type="ECO:0000256" key="4">
    <source>
        <dbReference type="ARBA" id="ARBA00023002"/>
    </source>
</evidence>
<feature type="region of interest" description="Disordered" evidence="5">
    <location>
        <begin position="557"/>
        <end position="578"/>
    </location>
</feature>
<dbReference type="InterPro" id="IPR003953">
    <property type="entry name" value="FAD-dep_OxRdtase_2_FAD-bd"/>
</dbReference>
<keyword evidence="3" id="KW-0274">FAD</keyword>
<evidence type="ECO:0000256" key="2">
    <source>
        <dbReference type="ARBA" id="ARBA00022630"/>
    </source>
</evidence>
<sequence>MSNSKKLVSTVNPVRAALDVRSADEIQWSDASDVVVVGWGGAGASAAIEAREQGAEVLVIDRFGGGGASVLSGGVVYAGGGTRYQKEAGFEDSPEAMAAYLKHEVNGVVSDETLARFSRDSVDNLDWLEKQGATFASAMPSYKTSYPADGMYLYYSGNEVVPAYGNPQLSSKPAPRGHRVVAKGQSGATFFAALQKSTLAHGARTLTQARVQRLVREKDSGRVLGVEVMVLPEGDPRTERHKKLDELVAKWRLYQAPRAQAGRREAAQIESEIGEKRYIRARKAVVLSTGGYIFNSELLDRHAPAYKPGWLTGAAGCDGSGLRLGLSVGGVAQDLNNISAWRFITPPSVWPKGLVVNTRGERFCNEQVYGAKLGYELMEKQGGKAWLIIDGKLRRQAAWQCLFGGLWAFQSMPALALMYKVAIKGRSVADLARKLDMDAAVLQRQFDGANAAARGEIEDPQGKSRDMRHEFKGGSLFAIDISISQKMFPLAVLSLGGLRVNEDNGAVIDGAGRDIPGLYAAGRTAIGVASSRYVSGLSLADCVFSGRRAGKAAALEDDKSLAGQTARQQAPAVESISS</sequence>
<feature type="domain" description="FAD-dependent oxidoreductase 2 FAD-binding" evidence="6">
    <location>
        <begin position="33"/>
        <end position="529"/>
    </location>
</feature>
<proteinExistence type="predicted"/>
<dbReference type="InterPro" id="IPR036188">
    <property type="entry name" value="FAD/NAD-bd_sf"/>
</dbReference>
<dbReference type="AlphaFoldDB" id="A0A076PLZ2"/>
<evidence type="ECO:0000256" key="3">
    <source>
        <dbReference type="ARBA" id="ARBA00022827"/>
    </source>
</evidence>
<comment type="cofactor">
    <cofactor evidence="1">
        <name>FAD</name>
        <dbReference type="ChEBI" id="CHEBI:57692"/>
    </cofactor>
</comment>
<dbReference type="NCBIfam" id="NF005511">
    <property type="entry name" value="PRK07121.1-4"/>
    <property type="match status" value="1"/>
</dbReference>
<evidence type="ECO:0000313" key="8">
    <source>
        <dbReference type="Proteomes" id="UP000028782"/>
    </source>
</evidence>
<dbReference type="EMBL" id="CP006704">
    <property type="protein sequence ID" value="AIJ45701.1"/>
    <property type="molecule type" value="Genomic_DNA"/>
</dbReference>
<dbReference type="GO" id="GO:0016491">
    <property type="term" value="F:oxidoreductase activity"/>
    <property type="evidence" value="ECO:0007669"/>
    <property type="project" value="UniProtKB-KW"/>
</dbReference>
<evidence type="ECO:0000259" key="6">
    <source>
        <dbReference type="Pfam" id="PF00890"/>
    </source>
</evidence>
<keyword evidence="4" id="KW-0560">Oxidoreductase</keyword>
<dbReference type="HOGENOM" id="CLU_011398_4_4_4"/>
<keyword evidence="2" id="KW-0285">Flavoprotein</keyword>
<dbReference type="SUPFAM" id="SSF56425">
    <property type="entry name" value="Succinate dehydrogenase/fumarate reductase flavoprotein, catalytic domain"/>
    <property type="match status" value="1"/>
</dbReference>
<dbReference type="GO" id="GO:0008202">
    <property type="term" value="P:steroid metabolic process"/>
    <property type="evidence" value="ECO:0007669"/>
    <property type="project" value="UniProtKB-ARBA"/>
</dbReference>
<name>A0A076PLZ2_COMTE</name>
<evidence type="ECO:0000256" key="5">
    <source>
        <dbReference type="SAM" id="MobiDB-lite"/>
    </source>
</evidence>
<organism evidence="7 8">
    <name type="scientific">Comamonas testosteroni TK102</name>
    <dbReference type="NCBI Taxonomy" id="1392005"/>
    <lineage>
        <taxon>Bacteria</taxon>
        <taxon>Pseudomonadati</taxon>
        <taxon>Pseudomonadota</taxon>
        <taxon>Betaproteobacteria</taxon>
        <taxon>Burkholderiales</taxon>
        <taxon>Comamonadaceae</taxon>
        <taxon>Comamonas</taxon>
    </lineage>
</organism>
<dbReference type="PANTHER" id="PTHR43400:SF10">
    <property type="entry name" value="3-OXOSTEROID 1-DEHYDROGENASE"/>
    <property type="match status" value="1"/>
</dbReference>
<dbReference type="Proteomes" id="UP000028782">
    <property type="component" value="Chromosome"/>
</dbReference>
<gene>
    <name evidence="7" type="ORF">O987_07765</name>
</gene>
<dbReference type="PANTHER" id="PTHR43400">
    <property type="entry name" value="FUMARATE REDUCTASE"/>
    <property type="match status" value="1"/>
</dbReference>
<protein>
    <submittedName>
        <fullName evidence="7">Delta 4, 5-alpha steroid dehydrogenase</fullName>
    </submittedName>
</protein>
<dbReference type="Gene3D" id="3.90.700.10">
    <property type="entry name" value="Succinate dehydrogenase/fumarate reductase flavoprotein, catalytic domain"/>
    <property type="match status" value="1"/>
</dbReference>
<dbReference type="Gene3D" id="3.50.50.60">
    <property type="entry name" value="FAD/NAD(P)-binding domain"/>
    <property type="match status" value="3"/>
</dbReference>
<dbReference type="KEGG" id="ctes:O987_07765"/>
<dbReference type="InterPro" id="IPR050315">
    <property type="entry name" value="FAD-oxidoreductase_2"/>
</dbReference>
<accession>A0A076PLZ2</accession>
<dbReference type="InterPro" id="IPR027477">
    <property type="entry name" value="Succ_DH/fumarate_Rdtase_cat_sf"/>
</dbReference>
<dbReference type="SUPFAM" id="SSF51905">
    <property type="entry name" value="FAD/NAD(P)-binding domain"/>
    <property type="match status" value="1"/>
</dbReference>
<dbReference type="RefSeq" id="WP_043371422.1">
    <property type="nucleotide sequence ID" value="NZ_CP006704.1"/>
</dbReference>
<evidence type="ECO:0000256" key="1">
    <source>
        <dbReference type="ARBA" id="ARBA00001974"/>
    </source>
</evidence>
<dbReference type="Pfam" id="PF00890">
    <property type="entry name" value="FAD_binding_2"/>
    <property type="match status" value="1"/>
</dbReference>
<reference evidence="7 8" key="1">
    <citation type="journal article" date="2014" name="Genome Announc.">
        <title>Complete Genome Sequence of Polychlorinated Biphenyl Degrader Comamonas testosteroni TK102 (NBRC 109938).</title>
        <authorList>
            <person name="Fukuda K."/>
            <person name="Hosoyama A."/>
            <person name="Tsuchikane K."/>
            <person name="Ohji S."/>
            <person name="Yamazoe A."/>
            <person name="Fujita N."/>
            <person name="Shintani M."/>
            <person name="Kimbara K."/>
        </authorList>
    </citation>
    <scope>NUCLEOTIDE SEQUENCE [LARGE SCALE GENOMIC DNA]</scope>
    <source>
        <strain evidence="7">TK102</strain>
    </source>
</reference>